<dbReference type="EMBL" id="JQBY01000002">
    <property type="protein sequence ID" value="KRN83405.1"/>
    <property type="molecule type" value="Genomic_DNA"/>
</dbReference>
<dbReference type="Pfam" id="PF00561">
    <property type="entry name" value="Abhydrolase_1"/>
    <property type="match status" value="1"/>
</dbReference>
<comment type="caution">
    <text evidence="2">The sequence shown here is derived from an EMBL/GenBank/DDBJ whole genome shotgun (WGS) entry which is preliminary data.</text>
</comment>
<evidence type="ECO:0000313" key="5">
    <source>
        <dbReference type="Proteomes" id="UP000182818"/>
    </source>
</evidence>
<accession>A0A0R2KAX6</accession>
<dbReference type="EMBL" id="FOGK01000003">
    <property type="protein sequence ID" value="SER23175.1"/>
    <property type="molecule type" value="Genomic_DNA"/>
</dbReference>
<dbReference type="RefSeq" id="WP_236698950.1">
    <property type="nucleotide sequence ID" value="NZ_BJYP01000007.1"/>
</dbReference>
<protein>
    <submittedName>
        <fullName evidence="2">Alpha beta fold family hydrolase</fullName>
    </submittedName>
    <submittedName>
        <fullName evidence="3">Pimeloyl-ACP methyl ester carboxylesterase</fullName>
    </submittedName>
</protein>
<evidence type="ECO:0000313" key="2">
    <source>
        <dbReference type="EMBL" id="KRN83405.1"/>
    </source>
</evidence>
<reference evidence="3 5" key="2">
    <citation type="submission" date="2016-10" db="EMBL/GenBank/DDBJ databases">
        <authorList>
            <person name="Varghese N."/>
            <person name="Submissions S."/>
        </authorList>
    </citation>
    <scope>NUCLEOTIDE SEQUENCE [LARGE SCALE GENOMIC DNA]</scope>
    <source>
        <strain evidence="3 5">CGMCC 1.3889</strain>
    </source>
</reference>
<dbReference type="InterPro" id="IPR050266">
    <property type="entry name" value="AB_hydrolase_sf"/>
</dbReference>
<dbReference type="InterPro" id="IPR029058">
    <property type="entry name" value="AB_hydrolase_fold"/>
</dbReference>
<dbReference type="GO" id="GO:0016020">
    <property type="term" value="C:membrane"/>
    <property type="evidence" value="ECO:0007669"/>
    <property type="project" value="TreeGrafter"/>
</dbReference>
<dbReference type="AlphaFoldDB" id="A0A0R2KAX6"/>
<dbReference type="PRINTS" id="PR00111">
    <property type="entry name" value="ABHYDROLASE"/>
</dbReference>
<dbReference type="PANTHER" id="PTHR43798">
    <property type="entry name" value="MONOACYLGLYCEROL LIPASE"/>
    <property type="match status" value="1"/>
</dbReference>
<dbReference type="GeneID" id="76042694"/>
<feature type="domain" description="AB hydrolase-1" evidence="1">
    <location>
        <begin position="43"/>
        <end position="253"/>
    </location>
</feature>
<dbReference type="PATRIC" id="fig|319653.3.peg.846"/>
<dbReference type="SUPFAM" id="SSF53474">
    <property type="entry name" value="alpha/beta-Hydrolases"/>
    <property type="match status" value="1"/>
</dbReference>
<keyword evidence="5" id="KW-1185">Reference proteome</keyword>
<dbReference type="Proteomes" id="UP000182818">
    <property type="component" value="Unassembled WGS sequence"/>
</dbReference>
<proteinExistence type="predicted"/>
<dbReference type="Proteomes" id="UP000051749">
    <property type="component" value="Unassembled WGS sequence"/>
</dbReference>
<reference evidence="2 4" key="1">
    <citation type="journal article" date="2015" name="Genome Announc.">
        <title>Expanding the biotechnology potential of lactobacilli through comparative genomics of 213 strains and associated genera.</title>
        <authorList>
            <person name="Sun Z."/>
            <person name="Harris H.M."/>
            <person name="McCann A."/>
            <person name="Guo C."/>
            <person name="Argimon S."/>
            <person name="Zhang W."/>
            <person name="Yang X."/>
            <person name="Jeffery I.B."/>
            <person name="Cooney J.C."/>
            <person name="Kagawa T.F."/>
            <person name="Liu W."/>
            <person name="Song Y."/>
            <person name="Salvetti E."/>
            <person name="Wrobel A."/>
            <person name="Rasinkangas P."/>
            <person name="Parkhill J."/>
            <person name="Rea M.C."/>
            <person name="O'Sullivan O."/>
            <person name="Ritari J."/>
            <person name="Douillard F.P."/>
            <person name="Paul Ross R."/>
            <person name="Yang R."/>
            <person name="Briner A.E."/>
            <person name="Felis G.E."/>
            <person name="de Vos W.M."/>
            <person name="Barrangou R."/>
            <person name="Klaenhammer T.R."/>
            <person name="Caufield P.W."/>
            <person name="Cui Y."/>
            <person name="Zhang H."/>
            <person name="O'Toole P.W."/>
        </authorList>
    </citation>
    <scope>NUCLEOTIDE SEQUENCE [LARGE SCALE GENOMIC DNA]</scope>
    <source>
        <strain evidence="2 4">DSM 22301</strain>
    </source>
</reference>
<dbReference type="STRING" id="319653.SAMN04487973_10355"/>
<organism evidence="2 4">
    <name type="scientific">Pediococcus ethanolidurans</name>
    <dbReference type="NCBI Taxonomy" id="319653"/>
    <lineage>
        <taxon>Bacteria</taxon>
        <taxon>Bacillati</taxon>
        <taxon>Bacillota</taxon>
        <taxon>Bacilli</taxon>
        <taxon>Lactobacillales</taxon>
        <taxon>Lactobacillaceae</taxon>
        <taxon>Pediococcus</taxon>
    </lineage>
</organism>
<dbReference type="GO" id="GO:0016787">
    <property type="term" value="F:hydrolase activity"/>
    <property type="evidence" value="ECO:0007669"/>
    <property type="project" value="UniProtKB-KW"/>
</dbReference>
<evidence type="ECO:0000313" key="3">
    <source>
        <dbReference type="EMBL" id="SER23175.1"/>
    </source>
</evidence>
<dbReference type="Gene3D" id="3.40.50.1820">
    <property type="entry name" value="alpha/beta hydrolase"/>
    <property type="match status" value="1"/>
</dbReference>
<evidence type="ECO:0000259" key="1">
    <source>
        <dbReference type="Pfam" id="PF00561"/>
    </source>
</evidence>
<dbReference type="PANTHER" id="PTHR43798:SF33">
    <property type="entry name" value="HYDROLASE, PUTATIVE (AFU_ORTHOLOGUE AFUA_2G14860)-RELATED"/>
    <property type="match status" value="1"/>
</dbReference>
<keyword evidence="2" id="KW-0378">Hydrolase</keyword>
<evidence type="ECO:0000313" key="4">
    <source>
        <dbReference type="Proteomes" id="UP000051749"/>
    </source>
</evidence>
<dbReference type="InterPro" id="IPR000073">
    <property type="entry name" value="AB_hydrolase_1"/>
</dbReference>
<gene>
    <name evidence="2" type="ORF">IV87_GL000836</name>
    <name evidence="3" type="ORF">SAMN04487973_10355</name>
</gene>
<sequence length="287" mass="33380">MYESFIRCFYKSYHDFPFTRGWVPYENSYLPTLYLKNKNAKKTLLVIGGFDGYLEEVAGFFKYLKGTNYNILIFDGPGQGNTSMHGLHFIPNFERPVSAVLDYYGLKSVVAIGLSWGGLLVLRAAAFEKRIKKIICMDIFYTPMDTLAMNLGRVKYGMLRLLLWVRAQKIVNLLFTEIMKNNIDMTWKINNGYLLTGENSPFHLIQNLQRHNAKKFLPLINQDCLLLAGKEDQYVPYKRLRQIQRELINSSYVQFKLFTKETGGEQHCQVGQMNLAFDEIRQFLNEN</sequence>
<name>A0A0R2KAX6_9LACO</name>